<dbReference type="InterPro" id="IPR013249">
    <property type="entry name" value="RNA_pol_sigma70_r4_t2"/>
</dbReference>
<protein>
    <submittedName>
        <fullName evidence="8">RNA polymerase sigma-70 factor, ECF subfamily</fullName>
    </submittedName>
</protein>
<keyword evidence="9" id="KW-1185">Reference proteome</keyword>
<dbReference type="RefSeq" id="WP_245709888.1">
    <property type="nucleotide sequence ID" value="NZ_FNEM01000004.1"/>
</dbReference>
<dbReference type="NCBIfam" id="TIGR02937">
    <property type="entry name" value="sigma70-ECF"/>
    <property type="match status" value="1"/>
</dbReference>
<evidence type="ECO:0000259" key="7">
    <source>
        <dbReference type="Pfam" id="PF08281"/>
    </source>
</evidence>
<reference evidence="9" key="1">
    <citation type="submission" date="2016-10" db="EMBL/GenBank/DDBJ databases">
        <authorList>
            <person name="Varghese N."/>
            <person name="Submissions S."/>
        </authorList>
    </citation>
    <scope>NUCLEOTIDE SEQUENCE [LARGE SCALE GENOMIC DNA]</scope>
    <source>
        <strain evidence="9">DSM 23317</strain>
    </source>
</reference>
<feature type="domain" description="RNA polymerase sigma-70 region 2" evidence="6">
    <location>
        <begin position="67"/>
        <end position="132"/>
    </location>
</feature>
<organism evidence="8 9">
    <name type="scientific">Ferrimonas sediminum</name>
    <dbReference type="NCBI Taxonomy" id="718193"/>
    <lineage>
        <taxon>Bacteria</taxon>
        <taxon>Pseudomonadati</taxon>
        <taxon>Pseudomonadota</taxon>
        <taxon>Gammaproteobacteria</taxon>
        <taxon>Alteromonadales</taxon>
        <taxon>Ferrimonadaceae</taxon>
        <taxon>Ferrimonas</taxon>
    </lineage>
</organism>
<evidence type="ECO:0000256" key="3">
    <source>
        <dbReference type="ARBA" id="ARBA00023082"/>
    </source>
</evidence>
<gene>
    <name evidence="8" type="ORF">SAMN04488540_104232</name>
</gene>
<dbReference type="GO" id="GO:0006352">
    <property type="term" value="P:DNA-templated transcription initiation"/>
    <property type="evidence" value="ECO:0007669"/>
    <property type="project" value="InterPro"/>
</dbReference>
<evidence type="ECO:0000259" key="6">
    <source>
        <dbReference type="Pfam" id="PF04542"/>
    </source>
</evidence>
<dbReference type="GO" id="GO:0016987">
    <property type="term" value="F:sigma factor activity"/>
    <property type="evidence" value="ECO:0007669"/>
    <property type="project" value="UniProtKB-KW"/>
</dbReference>
<dbReference type="SUPFAM" id="SSF88659">
    <property type="entry name" value="Sigma3 and sigma4 domains of RNA polymerase sigma factors"/>
    <property type="match status" value="1"/>
</dbReference>
<proteinExistence type="inferred from homology"/>
<keyword evidence="4" id="KW-0804">Transcription</keyword>
<evidence type="ECO:0000313" key="8">
    <source>
        <dbReference type="EMBL" id="SDJ01510.1"/>
    </source>
</evidence>
<dbReference type="GO" id="GO:0003677">
    <property type="term" value="F:DNA binding"/>
    <property type="evidence" value="ECO:0007669"/>
    <property type="project" value="InterPro"/>
</dbReference>
<feature type="compositionally biased region" description="Polar residues" evidence="5">
    <location>
        <begin position="25"/>
        <end position="46"/>
    </location>
</feature>
<evidence type="ECO:0000256" key="5">
    <source>
        <dbReference type="SAM" id="MobiDB-lite"/>
    </source>
</evidence>
<comment type="similarity">
    <text evidence="1">Belongs to the sigma-70 factor family. ECF subfamily.</text>
</comment>
<feature type="region of interest" description="Disordered" evidence="5">
    <location>
        <begin position="1"/>
        <end position="46"/>
    </location>
</feature>
<evidence type="ECO:0000256" key="4">
    <source>
        <dbReference type="ARBA" id="ARBA00023163"/>
    </source>
</evidence>
<dbReference type="PANTHER" id="PTHR43133">
    <property type="entry name" value="RNA POLYMERASE ECF-TYPE SIGMA FACTO"/>
    <property type="match status" value="1"/>
</dbReference>
<dbReference type="CDD" id="cd06171">
    <property type="entry name" value="Sigma70_r4"/>
    <property type="match status" value="1"/>
</dbReference>
<evidence type="ECO:0000256" key="1">
    <source>
        <dbReference type="ARBA" id="ARBA00010641"/>
    </source>
</evidence>
<dbReference type="Pfam" id="PF08281">
    <property type="entry name" value="Sigma70_r4_2"/>
    <property type="match status" value="1"/>
</dbReference>
<keyword evidence="2" id="KW-0805">Transcription regulation</keyword>
<dbReference type="Gene3D" id="1.10.1740.10">
    <property type="match status" value="1"/>
</dbReference>
<dbReference type="Pfam" id="PF04542">
    <property type="entry name" value="Sigma70_r2"/>
    <property type="match status" value="1"/>
</dbReference>
<evidence type="ECO:0000313" key="9">
    <source>
        <dbReference type="Proteomes" id="UP000199527"/>
    </source>
</evidence>
<dbReference type="InterPro" id="IPR013324">
    <property type="entry name" value="RNA_pol_sigma_r3/r4-like"/>
</dbReference>
<keyword evidence="3" id="KW-0731">Sigma factor</keyword>
<dbReference type="InterPro" id="IPR014284">
    <property type="entry name" value="RNA_pol_sigma-70_dom"/>
</dbReference>
<dbReference type="EMBL" id="FNEM01000004">
    <property type="protein sequence ID" value="SDJ01510.1"/>
    <property type="molecule type" value="Genomic_DNA"/>
</dbReference>
<accession>A0A1G8QBN3</accession>
<dbReference type="AlphaFoldDB" id="A0A1G8QBN3"/>
<dbReference type="InterPro" id="IPR039425">
    <property type="entry name" value="RNA_pol_sigma-70-like"/>
</dbReference>
<dbReference type="Proteomes" id="UP000199527">
    <property type="component" value="Unassembled WGS sequence"/>
</dbReference>
<dbReference type="InterPro" id="IPR013325">
    <property type="entry name" value="RNA_pol_sigma_r2"/>
</dbReference>
<dbReference type="PANTHER" id="PTHR43133:SF62">
    <property type="entry name" value="RNA POLYMERASE SIGMA FACTOR SIGZ"/>
    <property type="match status" value="1"/>
</dbReference>
<dbReference type="InterPro" id="IPR007627">
    <property type="entry name" value="RNA_pol_sigma70_r2"/>
</dbReference>
<name>A0A1G8QBN3_9GAMM</name>
<dbReference type="Gene3D" id="1.10.10.10">
    <property type="entry name" value="Winged helix-like DNA-binding domain superfamily/Winged helix DNA-binding domain"/>
    <property type="match status" value="1"/>
</dbReference>
<feature type="domain" description="RNA polymerase sigma factor 70 region 4 type 2" evidence="7">
    <location>
        <begin position="167"/>
        <end position="219"/>
    </location>
</feature>
<dbReference type="SUPFAM" id="SSF88946">
    <property type="entry name" value="Sigma2 domain of RNA polymerase sigma factors"/>
    <property type="match status" value="1"/>
</dbReference>
<evidence type="ECO:0000256" key="2">
    <source>
        <dbReference type="ARBA" id="ARBA00023015"/>
    </source>
</evidence>
<dbReference type="InterPro" id="IPR036388">
    <property type="entry name" value="WH-like_DNA-bd_sf"/>
</dbReference>
<sequence length="231" mass="26102">MIHNQPFVRRVRNDKERSMQGVAPSASTNQPESGMVTSPNNDPSPQALSQAMIQVANDRDKRAYAMLFKHFANRVHAFCFKKVGDDQLAREVAQDTMLAVWQKAHRFDVDKGNVSTWIYTIARNRCFDLGRQKLSRPVLVSSDDLYSEPAPQSHDSDRILQLASEKNRLHQLLASLPEAQRQVVSLVYLKEMSHQAAAQHLQLPVGTVKSRLRLAMEKLALRLNKGALGYD</sequence>